<comment type="caution">
    <text evidence="2">The sequence shown here is derived from an EMBL/GenBank/DDBJ whole genome shotgun (WGS) entry which is preliminary data.</text>
</comment>
<keyword evidence="1" id="KW-0732">Signal</keyword>
<name>A0ABR3RRT3_9PLEO</name>
<dbReference type="Proteomes" id="UP001521222">
    <property type="component" value="Unassembled WGS sequence"/>
</dbReference>
<protein>
    <submittedName>
        <fullName evidence="2">Uncharacterized protein</fullName>
    </submittedName>
</protein>
<accession>A0ABR3RRT3</accession>
<feature type="signal peptide" evidence="1">
    <location>
        <begin position="1"/>
        <end position="18"/>
    </location>
</feature>
<feature type="chain" id="PRO_5045202783" evidence="1">
    <location>
        <begin position="19"/>
        <end position="272"/>
    </location>
</feature>
<evidence type="ECO:0000313" key="2">
    <source>
        <dbReference type="EMBL" id="KAL1607125.1"/>
    </source>
</evidence>
<proteinExistence type="predicted"/>
<organism evidence="2 3">
    <name type="scientific">Nothophoma quercina</name>
    <dbReference type="NCBI Taxonomy" id="749835"/>
    <lineage>
        <taxon>Eukaryota</taxon>
        <taxon>Fungi</taxon>
        <taxon>Dikarya</taxon>
        <taxon>Ascomycota</taxon>
        <taxon>Pezizomycotina</taxon>
        <taxon>Dothideomycetes</taxon>
        <taxon>Pleosporomycetidae</taxon>
        <taxon>Pleosporales</taxon>
        <taxon>Pleosporineae</taxon>
        <taxon>Didymellaceae</taxon>
        <taxon>Nothophoma</taxon>
    </lineage>
</organism>
<evidence type="ECO:0000256" key="1">
    <source>
        <dbReference type="SAM" id="SignalP"/>
    </source>
</evidence>
<dbReference type="EMBL" id="JAKIXB020000007">
    <property type="protein sequence ID" value="KAL1607125.1"/>
    <property type="molecule type" value="Genomic_DNA"/>
</dbReference>
<gene>
    <name evidence="2" type="ORF">SLS59_002829</name>
</gene>
<sequence>MQYSTIFLSALFATSALARPARRSTTDNFIRVQLSGPGELATQNLFEEGWRQFERLVGSAGPYDTVALEVGKDIKQQGFRCQVRNEHNEPIVALRGANRDITFPDGDAGAWTFETDAQNVVAIICDPGFVKGQAPPAKPAPTPTRIAQPPINVRISGLSEFARNIAFEEGGLVRETQPAGGEGVTTFELTLGPGVKKQDLRCQILDKAGNPVTGKRGANVDITFADGGNGPWTFINKKGEEINIQTSAVVCDPAFVKAAACTCLSQKIPGLC</sequence>
<evidence type="ECO:0000313" key="3">
    <source>
        <dbReference type="Proteomes" id="UP001521222"/>
    </source>
</evidence>
<keyword evidence="3" id="KW-1185">Reference proteome</keyword>
<reference evidence="2 3" key="1">
    <citation type="submission" date="2024-02" db="EMBL/GenBank/DDBJ databases">
        <title>De novo assembly and annotation of 12 fungi associated with fruit tree decline syndrome in Ontario, Canada.</title>
        <authorList>
            <person name="Sulman M."/>
            <person name="Ellouze W."/>
            <person name="Ilyukhin E."/>
        </authorList>
    </citation>
    <scope>NUCLEOTIDE SEQUENCE [LARGE SCALE GENOMIC DNA]</scope>
    <source>
        <strain evidence="2 3">M97-236</strain>
    </source>
</reference>